<dbReference type="InterPro" id="IPR002656">
    <property type="entry name" value="Acyl_transf_3_dom"/>
</dbReference>
<feature type="transmembrane region" description="Helical" evidence="1">
    <location>
        <begin position="236"/>
        <end position="253"/>
    </location>
</feature>
<evidence type="ECO:0000259" key="2">
    <source>
        <dbReference type="Pfam" id="PF01757"/>
    </source>
</evidence>
<dbReference type="RefSeq" id="WP_184750445.1">
    <property type="nucleotide sequence ID" value="NZ_BAAAJR010000010.1"/>
</dbReference>
<dbReference type="Pfam" id="PF01757">
    <property type="entry name" value="Acyl_transf_3"/>
    <property type="match status" value="1"/>
</dbReference>
<dbReference type="EMBL" id="JACHML010000001">
    <property type="protein sequence ID" value="MBB6391300.1"/>
    <property type="molecule type" value="Genomic_DNA"/>
</dbReference>
<feature type="transmembrane region" description="Helical" evidence="1">
    <location>
        <begin position="152"/>
        <end position="172"/>
    </location>
</feature>
<reference evidence="4 5" key="1">
    <citation type="submission" date="2020-08" db="EMBL/GenBank/DDBJ databases">
        <title>Sequencing the genomes of 1000 actinobacteria strains.</title>
        <authorList>
            <person name="Klenk H.-P."/>
        </authorList>
    </citation>
    <scope>NUCLEOTIDE SEQUENCE [LARGE SCALE GENOMIC DNA]</scope>
    <source>
        <strain evidence="4 5">DSM 12511</strain>
    </source>
</reference>
<evidence type="ECO:0000313" key="4">
    <source>
        <dbReference type="EMBL" id="MBB6391300.1"/>
    </source>
</evidence>
<feature type="transmembrane region" description="Helical" evidence="1">
    <location>
        <begin position="21"/>
        <end position="37"/>
    </location>
</feature>
<keyword evidence="5" id="KW-1185">Reference proteome</keyword>
<feature type="transmembrane region" description="Helical" evidence="1">
    <location>
        <begin position="204"/>
        <end position="224"/>
    </location>
</feature>
<feature type="transmembrane region" description="Helical" evidence="1">
    <location>
        <begin position="85"/>
        <end position="107"/>
    </location>
</feature>
<accession>A0A7X0FQE4</accession>
<dbReference type="SUPFAM" id="SSF52266">
    <property type="entry name" value="SGNH hydrolase"/>
    <property type="match status" value="1"/>
</dbReference>
<gene>
    <name evidence="4" type="ORF">HD594_001613</name>
</gene>
<dbReference type="GO" id="GO:0009103">
    <property type="term" value="P:lipopolysaccharide biosynthetic process"/>
    <property type="evidence" value="ECO:0007669"/>
    <property type="project" value="TreeGrafter"/>
</dbReference>
<dbReference type="InterPro" id="IPR050879">
    <property type="entry name" value="Acyltransferase_3"/>
</dbReference>
<keyword evidence="1" id="KW-0812">Transmembrane</keyword>
<protein>
    <submittedName>
        <fullName evidence="4">Peptidoglycan/LPS O-acetylase OafA/YrhL</fullName>
    </submittedName>
</protein>
<dbReference type="Proteomes" id="UP000537775">
    <property type="component" value="Unassembled WGS sequence"/>
</dbReference>
<keyword evidence="1" id="KW-0472">Membrane</keyword>
<evidence type="ECO:0000313" key="5">
    <source>
        <dbReference type="Proteomes" id="UP000537775"/>
    </source>
</evidence>
<dbReference type="AlphaFoldDB" id="A0A7X0FQE4"/>
<feature type="domain" description="SGNH" evidence="3">
    <location>
        <begin position="431"/>
        <end position="638"/>
    </location>
</feature>
<dbReference type="GO" id="GO:0016747">
    <property type="term" value="F:acyltransferase activity, transferring groups other than amino-acyl groups"/>
    <property type="evidence" value="ECO:0007669"/>
    <property type="project" value="InterPro"/>
</dbReference>
<evidence type="ECO:0000256" key="1">
    <source>
        <dbReference type="SAM" id="Phobius"/>
    </source>
</evidence>
<evidence type="ECO:0000259" key="3">
    <source>
        <dbReference type="Pfam" id="PF19040"/>
    </source>
</evidence>
<sequence length="650" mass="70690">MDATDALTMSSHLKYLPHVDGIRALAVVPVVLFHLGVSGVDGGFVGVDTFFVISGYLITGILWREMDPDSATRGRFSVWDFYKRRALRILPALVLVLATVVALSALLQTSGAQEALGRQVLAATLFVSNFYFWQNEDYFAADPSSQPLLHTWSLAVEEQFYLIFPLVLLLIARWMGKRVLLVLGMLVGVSLVASIVLTPVSPSFAFYLLPTRAWELGAGALLAIWQQRRGGGTSNAWVASAGLLIVIGSVLFIDESMPFPGAVAIAPVLGATLLIGWAGGTWVGRALEIRPLRWIGGISYSLYLWHWPVIVFWRTFTGNTLDPLEILLLAAISVTLAAVSTAFIEKPFRTRQARNLSPRRVLIPATAVLIVCASVGGLWTRYHFSAVPMSTDSELIAATAEYSEAADYREQFRRGTCFFSGSEDGAFATYDKDICATPVPGQLNVLVVGDSHAAMWWRALDLEYPDAHVMQATASGCFGLLGGGGEDDCLELRDWVWNDLLPSGGIDLVVLAGRWQSETLTAVESSIDRLGDLGVRTVVFGPAVEYDGDLPILLARSVQSGADFDFDTLRVHQRDQVNAQARATAEGAGANAFIDVIDVLCSARGDCILRAPDGTPMQFDYGHLTLSGTKWVISQVAPKLDPYLEARAER</sequence>
<feature type="transmembrane region" description="Helical" evidence="1">
    <location>
        <begin position="179"/>
        <end position="198"/>
    </location>
</feature>
<feature type="domain" description="Acyltransferase 3" evidence="2">
    <location>
        <begin position="19"/>
        <end position="339"/>
    </location>
</feature>
<dbReference type="PANTHER" id="PTHR23028">
    <property type="entry name" value="ACETYLTRANSFERASE"/>
    <property type="match status" value="1"/>
</dbReference>
<name>A0A7X0FQE4_9MICO</name>
<organism evidence="4 5">
    <name type="scientific">Microbacterium thalassium</name>
    <dbReference type="NCBI Taxonomy" id="362649"/>
    <lineage>
        <taxon>Bacteria</taxon>
        <taxon>Bacillati</taxon>
        <taxon>Actinomycetota</taxon>
        <taxon>Actinomycetes</taxon>
        <taxon>Micrococcales</taxon>
        <taxon>Microbacteriaceae</taxon>
        <taxon>Microbacterium</taxon>
    </lineage>
</organism>
<feature type="transmembrane region" description="Helical" evidence="1">
    <location>
        <begin position="43"/>
        <end position="64"/>
    </location>
</feature>
<feature type="transmembrane region" description="Helical" evidence="1">
    <location>
        <begin position="292"/>
        <end position="314"/>
    </location>
</feature>
<feature type="transmembrane region" description="Helical" evidence="1">
    <location>
        <begin position="365"/>
        <end position="384"/>
    </location>
</feature>
<dbReference type="GO" id="GO:0016020">
    <property type="term" value="C:membrane"/>
    <property type="evidence" value="ECO:0007669"/>
    <property type="project" value="TreeGrafter"/>
</dbReference>
<dbReference type="InterPro" id="IPR043968">
    <property type="entry name" value="SGNH"/>
</dbReference>
<keyword evidence="1" id="KW-1133">Transmembrane helix</keyword>
<comment type="caution">
    <text evidence="4">The sequence shown here is derived from an EMBL/GenBank/DDBJ whole genome shotgun (WGS) entry which is preliminary data.</text>
</comment>
<feature type="transmembrane region" description="Helical" evidence="1">
    <location>
        <begin position="259"/>
        <end position="280"/>
    </location>
</feature>
<dbReference type="Pfam" id="PF19040">
    <property type="entry name" value="SGNH"/>
    <property type="match status" value="1"/>
</dbReference>
<feature type="transmembrane region" description="Helical" evidence="1">
    <location>
        <begin position="326"/>
        <end position="344"/>
    </location>
</feature>
<dbReference type="PANTHER" id="PTHR23028:SF53">
    <property type="entry name" value="ACYL_TRANSF_3 DOMAIN-CONTAINING PROTEIN"/>
    <property type="match status" value="1"/>
</dbReference>
<proteinExistence type="predicted"/>